<keyword evidence="3" id="KW-1185">Reference proteome</keyword>
<protein>
    <submittedName>
        <fullName evidence="2">Uncharacterized protein</fullName>
    </submittedName>
</protein>
<feature type="region of interest" description="Disordered" evidence="1">
    <location>
        <begin position="1"/>
        <end position="42"/>
    </location>
</feature>
<gene>
    <name evidence="2" type="ORF">NDU88_004642</name>
</gene>
<organism evidence="2 3">
    <name type="scientific">Pleurodeles waltl</name>
    <name type="common">Iberian ribbed newt</name>
    <dbReference type="NCBI Taxonomy" id="8319"/>
    <lineage>
        <taxon>Eukaryota</taxon>
        <taxon>Metazoa</taxon>
        <taxon>Chordata</taxon>
        <taxon>Craniata</taxon>
        <taxon>Vertebrata</taxon>
        <taxon>Euteleostomi</taxon>
        <taxon>Amphibia</taxon>
        <taxon>Batrachia</taxon>
        <taxon>Caudata</taxon>
        <taxon>Salamandroidea</taxon>
        <taxon>Salamandridae</taxon>
        <taxon>Pleurodelinae</taxon>
        <taxon>Pleurodeles</taxon>
    </lineage>
</organism>
<dbReference type="Proteomes" id="UP001066276">
    <property type="component" value="Chromosome 1_2"/>
</dbReference>
<sequence length="110" mass="12079">MDGWGVGNRDDAKKKRTKDGGRGEETGSGEKKLVRERGCEREKKQGGELDNLYFTKVYVRDSFAVCGGLGGDLVAEDLAAARAYKQDGKQAVERLRDPQGRLSQTNSDLN</sequence>
<dbReference type="AlphaFoldDB" id="A0AAV7W821"/>
<dbReference type="EMBL" id="JANPWB010000002">
    <property type="protein sequence ID" value="KAJ1209264.1"/>
    <property type="molecule type" value="Genomic_DNA"/>
</dbReference>
<evidence type="ECO:0000256" key="1">
    <source>
        <dbReference type="SAM" id="MobiDB-lite"/>
    </source>
</evidence>
<feature type="compositionally biased region" description="Polar residues" evidence="1">
    <location>
        <begin position="101"/>
        <end position="110"/>
    </location>
</feature>
<name>A0AAV7W821_PLEWA</name>
<proteinExistence type="predicted"/>
<accession>A0AAV7W821</accession>
<evidence type="ECO:0000313" key="2">
    <source>
        <dbReference type="EMBL" id="KAJ1209264.1"/>
    </source>
</evidence>
<feature type="region of interest" description="Disordered" evidence="1">
    <location>
        <begin position="90"/>
        <end position="110"/>
    </location>
</feature>
<feature type="compositionally biased region" description="Basic and acidic residues" evidence="1">
    <location>
        <begin position="8"/>
        <end position="42"/>
    </location>
</feature>
<comment type="caution">
    <text evidence="2">The sequence shown here is derived from an EMBL/GenBank/DDBJ whole genome shotgun (WGS) entry which is preliminary data.</text>
</comment>
<reference evidence="2" key="1">
    <citation type="journal article" date="2022" name="bioRxiv">
        <title>Sequencing and chromosome-scale assembly of the giantPleurodeles waltlgenome.</title>
        <authorList>
            <person name="Brown T."/>
            <person name="Elewa A."/>
            <person name="Iarovenko S."/>
            <person name="Subramanian E."/>
            <person name="Araus A.J."/>
            <person name="Petzold A."/>
            <person name="Susuki M."/>
            <person name="Suzuki K.-i.T."/>
            <person name="Hayashi T."/>
            <person name="Toyoda A."/>
            <person name="Oliveira C."/>
            <person name="Osipova E."/>
            <person name="Leigh N.D."/>
            <person name="Simon A."/>
            <person name="Yun M.H."/>
        </authorList>
    </citation>
    <scope>NUCLEOTIDE SEQUENCE</scope>
    <source>
        <strain evidence="2">20211129_DDA</strain>
        <tissue evidence="2">Liver</tissue>
    </source>
</reference>
<feature type="compositionally biased region" description="Basic and acidic residues" evidence="1">
    <location>
        <begin position="90"/>
        <end position="99"/>
    </location>
</feature>
<evidence type="ECO:0000313" key="3">
    <source>
        <dbReference type="Proteomes" id="UP001066276"/>
    </source>
</evidence>